<keyword evidence="3" id="KW-1185">Reference proteome</keyword>
<dbReference type="RefSeq" id="WP_254417359.1">
    <property type="nucleotide sequence ID" value="NZ_BAAAJB010000011.1"/>
</dbReference>
<sequence length="224" mass="23065">METERQMLSAGLKGGVTGSKLGAKAGSVVPGLGTGVGTVIGAAAGASVGQANTARKAGNPGRAFITAMPLGGVVGGAVNAKLAKDVRRAREIEQAEARPAQPDSAEVPTKKPPISQRIKDSKVGQPVQSESFRDAATAADRARAFDAQAKGAAAVRKGAATDAYCGVRAEMANRSRAQAEPEATDEWLSYTASRTRSAGRPVSETYDYRFEGQGQQGVGREYGD</sequence>
<evidence type="ECO:0000313" key="2">
    <source>
        <dbReference type="EMBL" id="USY17869.1"/>
    </source>
</evidence>
<feature type="region of interest" description="Disordered" evidence="1">
    <location>
        <begin position="173"/>
        <end position="224"/>
    </location>
</feature>
<organism evidence="2 3">
    <name type="scientific">Nocardiopsis exhalans</name>
    <dbReference type="NCBI Taxonomy" id="163604"/>
    <lineage>
        <taxon>Bacteria</taxon>
        <taxon>Bacillati</taxon>
        <taxon>Actinomycetota</taxon>
        <taxon>Actinomycetes</taxon>
        <taxon>Streptosporangiales</taxon>
        <taxon>Nocardiopsidaceae</taxon>
        <taxon>Nocardiopsis</taxon>
    </lineage>
</organism>
<reference evidence="2" key="1">
    <citation type="submission" date="2022-06" db="EMBL/GenBank/DDBJ databases">
        <authorList>
            <person name="Ping M."/>
        </authorList>
    </citation>
    <scope>NUCLEOTIDE SEQUENCE</scope>
    <source>
        <strain evidence="2">JCM11759T</strain>
    </source>
</reference>
<evidence type="ECO:0000256" key="1">
    <source>
        <dbReference type="SAM" id="MobiDB-lite"/>
    </source>
</evidence>
<gene>
    <name evidence="2" type="ORF">NE857_21380</name>
</gene>
<evidence type="ECO:0000313" key="3">
    <source>
        <dbReference type="Proteomes" id="UP001055940"/>
    </source>
</evidence>
<proteinExistence type="predicted"/>
<feature type="region of interest" description="Disordered" evidence="1">
    <location>
        <begin position="91"/>
        <end position="135"/>
    </location>
</feature>
<name>A0ABY5D0T2_9ACTN</name>
<dbReference type="EMBL" id="CP099837">
    <property type="protein sequence ID" value="USY17869.1"/>
    <property type="molecule type" value="Genomic_DNA"/>
</dbReference>
<protein>
    <recommendedName>
        <fullName evidence="4">Glycine zipper domain-containing protein</fullName>
    </recommendedName>
</protein>
<evidence type="ECO:0008006" key="4">
    <source>
        <dbReference type="Google" id="ProtNLM"/>
    </source>
</evidence>
<dbReference type="Proteomes" id="UP001055940">
    <property type="component" value="Chromosome"/>
</dbReference>
<accession>A0ABY5D0T2</accession>